<reference evidence="2" key="1">
    <citation type="submission" date="2023-07" db="EMBL/GenBank/DDBJ databases">
        <title>Sorghum-associated microbial communities from plants grown in Nebraska, USA.</title>
        <authorList>
            <person name="Schachtman D."/>
        </authorList>
    </citation>
    <scope>NUCLEOTIDE SEQUENCE</scope>
    <source>
        <strain evidence="2">DS2114</strain>
    </source>
</reference>
<comment type="caution">
    <text evidence="2">The sequence shown here is derived from an EMBL/GenBank/DDBJ whole genome shotgun (WGS) entry which is preliminary data.</text>
</comment>
<dbReference type="GO" id="GO:0009307">
    <property type="term" value="P:DNA restriction-modification system"/>
    <property type="evidence" value="ECO:0007669"/>
    <property type="project" value="InterPro"/>
</dbReference>
<dbReference type="InterPro" id="IPR007560">
    <property type="entry name" value="Restrct_endonuc_IV_Mrr"/>
</dbReference>
<accession>A0AAE4BYT8</accession>
<evidence type="ECO:0000313" key="3">
    <source>
        <dbReference type="Proteomes" id="UP001184828"/>
    </source>
</evidence>
<dbReference type="InterPro" id="IPR011335">
    <property type="entry name" value="Restrct_endonuc-II-like"/>
</dbReference>
<dbReference type="AlphaFoldDB" id="A0AAE4BYT8"/>
<sequence>MATRQHMSLDCLLHNKGKCMAVAWRDYQEEAAAFFRSLGMDAQTNIMVRGVRTNHDVDVLVRSRYVGFEVTWIVECKCWQTAVNKLHVLALREIVTDTGADRGILLSESGFQVGAKEAASLTNVHLRSLAESEEEAGAEVIAMRLVELNDRVQRCRFLYWELPKSLRIEHSLRPESAANGYSGDAVIRLAESTLLKAFRKSYPFEADHLSRAGASRDFPEALSSAEHVVAHLEPLIGELEVKLATCVSALPADHPLRLVASK</sequence>
<name>A0AAE4BYT8_VARPD</name>
<dbReference type="Proteomes" id="UP001184828">
    <property type="component" value="Unassembled WGS sequence"/>
</dbReference>
<dbReference type="RefSeq" id="WP_309927603.1">
    <property type="nucleotide sequence ID" value="NZ_JAVDQZ010000004.1"/>
</dbReference>
<feature type="domain" description="Restriction endonuclease type IV Mrr" evidence="1">
    <location>
        <begin position="22"/>
        <end position="126"/>
    </location>
</feature>
<proteinExistence type="predicted"/>
<protein>
    <recommendedName>
        <fullName evidence="1">Restriction endonuclease type IV Mrr domain-containing protein</fullName>
    </recommendedName>
</protein>
<dbReference type="SUPFAM" id="SSF52980">
    <property type="entry name" value="Restriction endonuclease-like"/>
    <property type="match status" value="1"/>
</dbReference>
<dbReference type="InterPro" id="IPR011856">
    <property type="entry name" value="tRNA_endonuc-like_dom_sf"/>
</dbReference>
<dbReference type="Gene3D" id="3.40.1350.10">
    <property type="match status" value="1"/>
</dbReference>
<evidence type="ECO:0000259" key="1">
    <source>
        <dbReference type="Pfam" id="PF04471"/>
    </source>
</evidence>
<organism evidence="2 3">
    <name type="scientific">Variovorax paradoxus</name>
    <dbReference type="NCBI Taxonomy" id="34073"/>
    <lineage>
        <taxon>Bacteria</taxon>
        <taxon>Pseudomonadati</taxon>
        <taxon>Pseudomonadota</taxon>
        <taxon>Betaproteobacteria</taxon>
        <taxon>Burkholderiales</taxon>
        <taxon>Comamonadaceae</taxon>
        <taxon>Variovorax</taxon>
    </lineage>
</organism>
<dbReference type="Pfam" id="PF04471">
    <property type="entry name" value="Mrr_cat"/>
    <property type="match status" value="1"/>
</dbReference>
<dbReference type="GO" id="GO:0004519">
    <property type="term" value="F:endonuclease activity"/>
    <property type="evidence" value="ECO:0007669"/>
    <property type="project" value="InterPro"/>
</dbReference>
<evidence type="ECO:0000313" key="2">
    <source>
        <dbReference type="EMBL" id="MDR6426710.1"/>
    </source>
</evidence>
<dbReference type="EMBL" id="JAVDQZ010000004">
    <property type="protein sequence ID" value="MDR6426710.1"/>
    <property type="molecule type" value="Genomic_DNA"/>
</dbReference>
<gene>
    <name evidence="2" type="ORF">J2738_002848</name>
</gene>
<dbReference type="GO" id="GO:0003677">
    <property type="term" value="F:DNA binding"/>
    <property type="evidence" value="ECO:0007669"/>
    <property type="project" value="InterPro"/>
</dbReference>